<dbReference type="InterPro" id="IPR029787">
    <property type="entry name" value="Nucleotide_cyclase"/>
</dbReference>
<dbReference type="Gene3D" id="3.30.70.270">
    <property type="match status" value="1"/>
</dbReference>
<dbReference type="GO" id="GO:0043709">
    <property type="term" value="P:cell adhesion involved in single-species biofilm formation"/>
    <property type="evidence" value="ECO:0007669"/>
    <property type="project" value="TreeGrafter"/>
</dbReference>
<dbReference type="InterPro" id="IPR050469">
    <property type="entry name" value="Diguanylate_Cyclase"/>
</dbReference>
<name>A0A077AWJ3_9PROT</name>
<dbReference type="PANTHER" id="PTHR45138:SF9">
    <property type="entry name" value="DIGUANYLATE CYCLASE DGCM-RELATED"/>
    <property type="match status" value="1"/>
</dbReference>
<dbReference type="GO" id="GO:0005886">
    <property type="term" value="C:plasma membrane"/>
    <property type="evidence" value="ECO:0007669"/>
    <property type="project" value="TreeGrafter"/>
</dbReference>
<dbReference type="RefSeq" id="WP_038464758.1">
    <property type="nucleotide sequence ID" value="NZ_CP008941.1"/>
</dbReference>
<gene>
    <name evidence="4" type="ORF">ID47_06045</name>
</gene>
<feature type="domain" description="GGDEF" evidence="3">
    <location>
        <begin position="1"/>
        <end position="63"/>
    </location>
</feature>
<dbReference type="GO" id="GO:0052621">
    <property type="term" value="F:diguanylate cyclase activity"/>
    <property type="evidence" value="ECO:0007669"/>
    <property type="project" value="UniProtKB-EC"/>
</dbReference>
<dbReference type="Pfam" id="PF00990">
    <property type="entry name" value="GGDEF"/>
    <property type="match status" value="1"/>
</dbReference>
<dbReference type="KEGG" id="paca:ID47_06045"/>
<comment type="catalytic activity">
    <reaction evidence="2">
        <text>2 GTP = 3',3'-c-di-GMP + 2 diphosphate</text>
        <dbReference type="Rhea" id="RHEA:24898"/>
        <dbReference type="ChEBI" id="CHEBI:33019"/>
        <dbReference type="ChEBI" id="CHEBI:37565"/>
        <dbReference type="ChEBI" id="CHEBI:58805"/>
        <dbReference type="EC" id="2.7.7.65"/>
    </reaction>
</comment>
<organism evidence="4 5">
    <name type="scientific">Candidatus Odyssella acanthamoebae</name>
    <dbReference type="NCBI Taxonomy" id="91604"/>
    <lineage>
        <taxon>Bacteria</taxon>
        <taxon>Pseudomonadati</taxon>
        <taxon>Pseudomonadota</taxon>
        <taxon>Alphaproteobacteria</taxon>
        <taxon>Holosporales</taxon>
        <taxon>Candidatus Paracaedibacteraceae</taxon>
        <taxon>Candidatus Odyssella</taxon>
    </lineage>
</organism>
<sequence>MRKALNKIAIKNAGHVLKPITVSIGIATYPDHASTVKALSESADIALYQAKHQGRNRTIISADR</sequence>
<dbReference type="InterPro" id="IPR043128">
    <property type="entry name" value="Rev_trsase/Diguanyl_cyclase"/>
</dbReference>
<evidence type="ECO:0000256" key="2">
    <source>
        <dbReference type="ARBA" id="ARBA00034247"/>
    </source>
</evidence>
<dbReference type="AlphaFoldDB" id="A0A077AWJ3"/>
<dbReference type="EC" id="2.7.7.65" evidence="1"/>
<reference evidence="4 5" key="1">
    <citation type="submission" date="2014-07" db="EMBL/GenBank/DDBJ databases">
        <title>Comparative genomic insights into amoeba endosymbionts belonging to the families of Holosporaceae and Candidatus Midichloriaceae within Rickettsiales.</title>
        <authorList>
            <person name="Wang Z."/>
            <person name="Wu M."/>
        </authorList>
    </citation>
    <scope>NUCLEOTIDE SEQUENCE [LARGE SCALE GENOMIC DNA]</scope>
    <source>
        <strain evidence="4">PRA3</strain>
    </source>
</reference>
<dbReference type="PROSITE" id="PS50887">
    <property type="entry name" value="GGDEF"/>
    <property type="match status" value="1"/>
</dbReference>
<protein>
    <recommendedName>
        <fullName evidence="1">diguanylate cyclase</fullName>
        <ecNumber evidence="1">2.7.7.65</ecNumber>
    </recommendedName>
</protein>
<dbReference type="NCBIfam" id="TIGR00254">
    <property type="entry name" value="GGDEF"/>
    <property type="match status" value="1"/>
</dbReference>
<evidence type="ECO:0000313" key="5">
    <source>
        <dbReference type="Proteomes" id="UP000028926"/>
    </source>
</evidence>
<dbReference type="SUPFAM" id="SSF55073">
    <property type="entry name" value="Nucleotide cyclase"/>
    <property type="match status" value="1"/>
</dbReference>
<proteinExistence type="predicted"/>
<dbReference type="InterPro" id="IPR000160">
    <property type="entry name" value="GGDEF_dom"/>
</dbReference>
<dbReference type="STRING" id="91604.ID47_06045"/>
<dbReference type="Proteomes" id="UP000028926">
    <property type="component" value="Chromosome"/>
</dbReference>
<dbReference type="eggNOG" id="COG3706">
    <property type="taxonomic scope" value="Bacteria"/>
</dbReference>
<dbReference type="GO" id="GO:1902201">
    <property type="term" value="P:negative regulation of bacterial-type flagellum-dependent cell motility"/>
    <property type="evidence" value="ECO:0007669"/>
    <property type="project" value="TreeGrafter"/>
</dbReference>
<evidence type="ECO:0000256" key="1">
    <source>
        <dbReference type="ARBA" id="ARBA00012528"/>
    </source>
</evidence>
<dbReference type="EMBL" id="CP008941">
    <property type="protein sequence ID" value="AIK96389.1"/>
    <property type="molecule type" value="Genomic_DNA"/>
</dbReference>
<accession>A0A077AWJ3</accession>
<evidence type="ECO:0000259" key="3">
    <source>
        <dbReference type="PROSITE" id="PS50887"/>
    </source>
</evidence>
<keyword evidence="5" id="KW-1185">Reference proteome</keyword>
<dbReference type="HOGENOM" id="CLU_2859384_0_0_5"/>
<dbReference type="PANTHER" id="PTHR45138">
    <property type="entry name" value="REGULATORY COMPONENTS OF SENSORY TRANSDUCTION SYSTEM"/>
    <property type="match status" value="1"/>
</dbReference>
<evidence type="ECO:0000313" key="4">
    <source>
        <dbReference type="EMBL" id="AIK96389.1"/>
    </source>
</evidence>